<keyword evidence="2" id="KW-1185">Reference proteome</keyword>
<evidence type="ECO:0000313" key="1">
    <source>
        <dbReference type="EMBL" id="KAJ8670209.1"/>
    </source>
</evidence>
<sequence>MSNAKRRRHDSMMSNLESVVDRLPDRTNAVVSTLLENVSSIDTDSVDVDANGFILPVRGPMLAKKITSYDNLKSWCGGGGAWSFEEKYDGERAIVAVGPNVVGEMIVYSRHLKPLPVLGVNRISVRSTVNAVMDAELVWSEDPDGERVVPICDVHERRKLYVNLLVFDLQWYKNEPITEKPLTERRALLTALFSSSLETNGCVRLVRHDSVQRSEDLIERFEKRCSSKEYFEGFVLKRDDSQYAVDFRSNDWVKMKKFNLNATTYELKVLKVEKDRLGHFGILVCGTLCGRIVCRAVSGLSERHKNILEIRCGNVGRSDPRLSATLVADKVTASLSLRHPVVVDIHHLDKEREERIKKSSQLILGTSHDG</sequence>
<accession>A0ACC2NG37</accession>
<evidence type="ECO:0000313" key="2">
    <source>
        <dbReference type="Proteomes" id="UP001239111"/>
    </source>
</evidence>
<comment type="caution">
    <text evidence="1">The sequence shown here is derived from an EMBL/GenBank/DDBJ whole genome shotgun (WGS) entry which is preliminary data.</text>
</comment>
<dbReference type="Proteomes" id="UP001239111">
    <property type="component" value="Chromosome 3"/>
</dbReference>
<reference evidence="1" key="1">
    <citation type="submission" date="2023-04" db="EMBL/GenBank/DDBJ databases">
        <title>A chromosome-level genome assembly of the parasitoid wasp Eretmocerus hayati.</title>
        <authorList>
            <person name="Zhong Y."/>
            <person name="Liu S."/>
            <person name="Liu Y."/>
        </authorList>
    </citation>
    <scope>NUCLEOTIDE SEQUENCE</scope>
    <source>
        <strain evidence="1">ZJU_SS_LIU_2023</strain>
    </source>
</reference>
<proteinExistence type="predicted"/>
<protein>
    <submittedName>
        <fullName evidence="1">Uncharacterized protein</fullName>
    </submittedName>
</protein>
<organism evidence="1 2">
    <name type="scientific">Eretmocerus hayati</name>
    <dbReference type="NCBI Taxonomy" id="131215"/>
    <lineage>
        <taxon>Eukaryota</taxon>
        <taxon>Metazoa</taxon>
        <taxon>Ecdysozoa</taxon>
        <taxon>Arthropoda</taxon>
        <taxon>Hexapoda</taxon>
        <taxon>Insecta</taxon>
        <taxon>Pterygota</taxon>
        <taxon>Neoptera</taxon>
        <taxon>Endopterygota</taxon>
        <taxon>Hymenoptera</taxon>
        <taxon>Apocrita</taxon>
        <taxon>Proctotrupomorpha</taxon>
        <taxon>Chalcidoidea</taxon>
        <taxon>Aphelinidae</taxon>
        <taxon>Aphelininae</taxon>
        <taxon>Eretmocerus</taxon>
    </lineage>
</organism>
<gene>
    <name evidence="1" type="ORF">QAD02_001468</name>
</gene>
<dbReference type="EMBL" id="CM056743">
    <property type="protein sequence ID" value="KAJ8670209.1"/>
    <property type="molecule type" value="Genomic_DNA"/>
</dbReference>
<name>A0ACC2NG37_9HYME</name>